<dbReference type="PANTHER" id="PTHR24411:SF55">
    <property type="entry name" value="SEGMENTATION PROTEIN CAP'N'COLLAR"/>
    <property type="match status" value="1"/>
</dbReference>
<dbReference type="InterPro" id="IPR047167">
    <property type="entry name" value="NFE2-like"/>
</dbReference>
<dbReference type="Gene3D" id="1.10.880.10">
    <property type="entry name" value="Transcription factor, Skn-1-like, DNA-binding domain"/>
    <property type="match status" value="1"/>
</dbReference>
<keyword evidence="1" id="KW-0805">Transcription regulation</keyword>
<dbReference type="InterPro" id="IPR008917">
    <property type="entry name" value="TF_DNA-bd_sf"/>
</dbReference>
<keyword evidence="3" id="KW-0010">Activator</keyword>
<reference evidence="8" key="1">
    <citation type="journal article" date="2011" name="Genome Res.">
        <title>Deep small RNA sequencing from the nematode Ascaris reveals conservation, functional diversification, and novel developmental profiles.</title>
        <authorList>
            <person name="Wang J."/>
            <person name="Czech B."/>
            <person name="Crunk A."/>
            <person name="Wallace A."/>
            <person name="Mitreva M."/>
            <person name="Hannon G.J."/>
            <person name="Davis R.E."/>
        </authorList>
    </citation>
    <scope>NUCLEOTIDE SEQUENCE</scope>
</reference>
<feature type="compositionally biased region" description="Basic residues" evidence="6">
    <location>
        <begin position="106"/>
        <end position="123"/>
    </location>
</feature>
<evidence type="ECO:0000256" key="1">
    <source>
        <dbReference type="ARBA" id="ARBA00023015"/>
    </source>
</evidence>
<evidence type="ECO:0000256" key="2">
    <source>
        <dbReference type="ARBA" id="ARBA00023125"/>
    </source>
</evidence>
<keyword evidence="5" id="KW-0539">Nucleus</keyword>
<protein>
    <submittedName>
        <fullName evidence="8">Protein skinhead-1</fullName>
    </submittedName>
</protein>
<proteinExistence type="evidence at transcript level"/>
<dbReference type="EMBL" id="JI169847">
    <property type="protein sequence ID" value="ADY44149.1"/>
    <property type="molecule type" value="mRNA"/>
</dbReference>
<evidence type="ECO:0000256" key="5">
    <source>
        <dbReference type="ARBA" id="ARBA00023242"/>
    </source>
</evidence>
<dbReference type="GO" id="GO:0005634">
    <property type="term" value="C:nucleus"/>
    <property type="evidence" value="ECO:0007669"/>
    <property type="project" value="TreeGrafter"/>
</dbReference>
<accession>F1L1Z5</accession>
<feature type="region of interest" description="Disordered" evidence="6">
    <location>
        <begin position="1"/>
        <end position="70"/>
    </location>
</feature>
<feature type="compositionally biased region" description="Low complexity" evidence="6">
    <location>
        <begin position="28"/>
        <end position="38"/>
    </location>
</feature>
<evidence type="ECO:0000259" key="7">
    <source>
        <dbReference type="Pfam" id="PF03131"/>
    </source>
</evidence>
<feature type="region of interest" description="Disordered" evidence="6">
    <location>
        <begin position="106"/>
        <end position="130"/>
    </location>
</feature>
<dbReference type="InterPro" id="IPR004826">
    <property type="entry name" value="bZIP_Maf"/>
</dbReference>
<organism evidence="8">
    <name type="scientific">Ascaris suum</name>
    <name type="common">Pig roundworm</name>
    <name type="synonym">Ascaris lumbricoides</name>
    <dbReference type="NCBI Taxonomy" id="6253"/>
    <lineage>
        <taxon>Eukaryota</taxon>
        <taxon>Metazoa</taxon>
        <taxon>Ecdysozoa</taxon>
        <taxon>Nematoda</taxon>
        <taxon>Chromadorea</taxon>
        <taxon>Rhabditida</taxon>
        <taxon>Spirurina</taxon>
        <taxon>Ascaridomorpha</taxon>
        <taxon>Ascaridoidea</taxon>
        <taxon>Ascarididae</taxon>
        <taxon>Ascaris</taxon>
    </lineage>
</organism>
<evidence type="ECO:0000256" key="6">
    <source>
        <dbReference type="SAM" id="MobiDB-lite"/>
    </source>
</evidence>
<sequence>MSSSSAVPPRFHGSSSPVFHENDEDGCSTASAHSSRSSGQMEERQSERQDTRGPGRRSRDEELARQYALPASAAQISSMPLIELNRLMHTAQLSQVQQHIVRKIRRRGKNKLAARSCRQRKNDKRVLLSR</sequence>
<keyword evidence="4" id="KW-0804">Transcription</keyword>
<evidence type="ECO:0000313" key="8">
    <source>
        <dbReference type="EMBL" id="ADY44149.1"/>
    </source>
</evidence>
<dbReference type="GO" id="GO:0000978">
    <property type="term" value="F:RNA polymerase II cis-regulatory region sequence-specific DNA binding"/>
    <property type="evidence" value="ECO:0007669"/>
    <property type="project" value="InterPro"/>
</dbReference>
<evidence type="ECO:0000256" key="3">
    <source>
        <dbReference type="ARBA" id="ARBA00023159"/>
    </source>
</evidence>
<evidence type="ECO:0000256" key="4">
    <source>
        <dbReference type="ARBA" id="ARBA00023163"/>
    </source>
</evidence>
<dbReference type="GO" id="GO:0000981">
    <property type="term" value="F:DNA-binding transcription factor activity, RNA polymerase II-specific"/>
    <property type="evidence" value="ECO:0007669"/>
    <property type="project" value="TreeGrafter"/>
</dbReference>
<feature type="domain" description="Basic leucine zipper" evidence="7">
    <location>
        <begin position="73"/>
        <end position="125"/>
    </location>
</feature>
<name>F1L1Z5_ASCSU</name>
<feature type="compositionally biased region" description="Basic and acidic residues" evidence="6">
    <location>
        <begin position="41"/>
        <end position="64"/>
    </location>
</feature>
<dbReference type="AlphaFoldDB" id="F1L1Z5"/>
<keyword evidence="2" id="KW-0238">DNA-binding</keyword>
<dbReference type="SUPFAM" id="SSF47454">
    <property type="entry name" value="A DNA-binding domain in eukaryotic transcription factors"/>
    <property type="match status" value="1"/>
</dbReference>
<dbReference type="Pfam" id="PF03131">
    <property type="entry name" value="bZIP_Maf"/>
    <property type="match status" value="1"/>
</dbReference>
<dbReference type="PANTHER" id="PTHR24411">
    <property type="entry name" value="NUCLEAR FACTOR ERYTHROID 2-RELATED FACTOR"/>
    <property type="match status" value="1"/>
</dbReference>